<dbReference type="InterPro" id="IPR038085">
    <property type="entry name" value="Rnp2-like_sf"/>
</dbReference>
<evidence type="ECO:0000256" key="1">
    <source>
        <dbReference type="ARBA" id="ARBA00010800"/>
    </source>
</evidence>
<dbReference type="PIRSF" id="PIRSF023803">
    <property type="entry name" value="Ribonuclease_P_prd"/>
    <property type="match status" value="1"/>
</dbReference>
<dbReference type="GO" id="GO:0033204">
    <property type="term" value="F:ribonuclease P RNA binding"/>
    <property type="evidence" value="ECO:0007669"/>
    <property type="project" value="InterPro"/>
</dbReference>
<accession>A0AAV7JV20</accession>
<comment type="subcellular location">
    <subcellularLocation>
        <location evidence="6">Nucleus</location>
        <location evidence="6">Nucleolus</location>
    </subcellularLocation>
</comment>
<evidence type="ECO:0000256" key="6">
    <source>
        <dbReference type="PIRNR" id="PIRNR023803"/>
    </source>
</evidence>
<dbReference type="PANTHER" id="PTHR48414:SF1">
    <property type="entry name" value="POP5 HOMOLOG, RIBONUCLEASE P_MRP SUBUNIT"/>
    <property type="match status" value="1"/>
</dbReference>
<dbReference type="InterPro" id="IPR016819">
    <property type="entry name" value="RNase_P/MRP_POP5"/>
</dbReference>
<comment type="function">
    <text evidence="6">Component of ribonuclease P, a protein complex that generates mature tRNA molecules by cleaving their 5'-ends.</text>
</comment>
<dbReference type="AlphaFoldDB" id="A0AAV7JV20"/>
<organism evidence="7 8">
    <name type="scientific">Oopsacas minuta</name>
    <dbReference type="NCBI Taxonomy" id="111878"/>
    <lineage>
        <taxon>Eukaryota</taxon>
        <taxon>Metazoa</taxon>
        <taxon>Porifera</taxon>
        <taxon>Hexactinellida</taxon>
        <taxon>Hexasterophora</taxon>
        <taxon>Lyssacinosida</taxon>
        <taxon>Leucopsacidae</taxon>
        <taxon>Oopsacas</taxon>
    </lineage>
</organism>
<dbReference type="Pfam" id="PF01900">
    <property type="entry name" value="RNase_P_Rpp14"/>
    <property type="match status" value="1"/>
</dbReference>
<dbReference type="GO" id="GO:0001682">
    <property type="term" value="P:tRNA 5'-leader removal"/>
    <property type="evidence" value="ECO:0007669"/>
    <property type="project" value="InterPro"/>
</dbReference>
<keyword evidence="3 6" id="KW-0819">tRNA processing</keyword>
<evidence type="ECO:0000313" key="7">
    <source>
        <dbReference type="EMBL" id="KAI6652657.1"/>
    </source>
</evidence>
<evidence type="ECO:0000256" key="5">
    <source>
        <dbReference type="ARBA" id="ARBA00044198"/>
    </source>
</evidence>
<protein>
    <recommendedName>
        <fullName evidence="5 6">Ribonuclease P/MRP protein subunit POP5</fullName>
    </recommendedName>
</protein>
<keyword evidence="4 6" id="KW-0539">Nucleus</keyword>
<keyword evidence="2" id="KW-0698">rRNA processing</keyword>
<keyword evidence="8" id="KW-1185">Reference proteome</keyword>
<name>A0AAV7JV20_9METZ</name>
<evidence type="ECO:0000256" key="3">
    <source>
        <dbReference type="ARBA" id="ARBA00022694"/>
    </source>
</evidence>
<gene>
    <name evidence="7" type="ORF">LOD99_4441</name>
</gene>
<dbReference type="GO" id="GO:0030677">
    <property type="term" value="C:ribonuclease P complex"/>
    <property type="evidence" value="ECO:0007669"/>
    <property type="project" value="InterPro"/>
</dbReference>
<dbReference type="PANTHER" id="PTHR48414">
    <property type="entry name" value="POP5 HOMOLOG, RIBONUCLEASE P_MRP SUBUNIT"/>
    <property type="match status" value="1"/>
</dbReference>
<comment type="caution">
    <text evidence="7">The sequence shown here is derived from an EMBL/GenBank/DDBJ whole genome shotgun (WGS) entry which is preliminary data.</text>
</comment>
<sequence length="147" mass="17544">MVKGKNRYFLMEIHCENSLKNLTQQSMRKDILNSIEENFGIFGYACVITSLNVKYLNAHTNTAIIRVNHKYFQMLQQALTLLRTMDGKVCMLRTLHIAGTIKSCQKKLMEYDKKYLLFTYERLPNDYEKKKLVKKFIEQYKLKEKRM</sequence>
<dbReference type="Proteomes" id="UP001165289">
    <property type="component" value="Unassembled WGS sequence"/>
</dbReference>
<reference evidence="7 8" key="1">
    <citation type="journal article" date="2023" name="BMC Biol.">
        <title>The compact genome of the sponge Oopsacas minuta (Hexactinellida) is lacking key metazoan core genes.</title>
        <authorList>
            <person name="Santini S."/>
            <person name="Schenkelaars Q."/>
            <person name="Jourda C."/>
            <person name="Duchesne M."/>
            <person name="Belahbib H."/>
            <person name="Rocher C."/>
            <person name="Selva M."/>
            <person name="Riesgo A."/>
            <person name="Vervoort M."/>
            <person name="Leys S.P."/>
            <person name="Kodjabachian L."/>
            <person name="Le Bivic A."/>
            <person name="Borchiellini C."/>
            <person name="Claverie J.M."/>
            <person name="Renard E."/>
        </authorList>
    </citation>
    <scope>NUCLEOTIDE SEQUENCE [LARGE SCALE GENOMIC DNA]</scope>
    <source>
        <strain evidence="7">SPO-2</strain>
    </source>
</reference>
<dbReference type="Gene3D" id="3.30.70.3250">
    <property type="entry name" value="Ribonuclease P, Pop5 subunit"/>
    <property type="match status" value="1"/>
</dbReference>
<dbReference type="EMBL" id="JAKMXF010000298">
    <property type="protein sequence ID" value="KAI6652657.1"/>
    <property type="molecule type" value="Genomic_DNA"/>
</dbReference>
<dbReference type="InterPro" id="IPR002759">
    <property type="entry name" value="Pop5/Rpp14/Rnp2-like"/>
</dbReference>
<comment type="similarity">
    <text evidence="1 6">Belongs to the eukaryotic/archaeal RNase P protein component 2 family.</text>
</comment>
<dbReference type="GO" id="GO:0006364">
    <property type="term" value="P:rRNA processing"/>
    <property type="evidence" value="ECO:0007669"/>
    <property type="project" value="UniProtKB-KW"/>
</dbReference>
<evidence type="ECO:0000313" key="8">
    <source>
        <dbReference type="Proteomes" id="UP001165289"/>
    </source>
</evidence>
<proteinExistence type="inferred from homology"/>
<evidence type="ECO:0000256" key="2">
    <source>
        <dbReference type="ARBA" id="ARBA00022552"/>
    </source>
</evidence>
<dbReference type="SUPFAM" id="SSF160350">
    <property type="entry name" value="Rnp2-like"/>
    <property type="match status" value="1"/>
</dbReference>
<evidence type="ECO:0000256" key="4">
    <source>
        <dbReference type="ARBA" id="ARBA00023242"/>
    </source>
</evidence>
<dbReference type="GO" id="GO:0005730">
    <property type="term" value="C:nucleolus"/>
    <property type="evidence" value="ECO:0007669"/>
    <property type="project" value="UniProtKB-SubCell"/>
</dbReference>